<comment type="caution">
    <text evidence="1">The sequence shown here is derived from an EMBL/GenBank/DDBJ whole genome shotgun (WGS) entry which is preliminary data.</text>
</comment>
<keyword evidence="2" id="KW-1185">Reference proteome</keyword>
<evidence type="ECO:0000313" key="2">
    <source>
        <dbReference type="Proteomes" id="UP001058124"/>
    </source>
</evidence>
<evidence type="ECO:0000313" key="1">
    <source>
        <dbReference type="EMBL" id="GKX55213.1"/>
    </source>
</evidence>
<dbReference type="EMBL" id="BRLH01000002">
    <property type="protein sequence ID" value="GKX55213.1"/>
    <property type="molecule type" value="Genomic_DNA"/>
</dbReference>
<sequence length="61" mass="6944">MNFEKLNKLTFTTVNPDNNYVCWDSEYSPMAPVEQDYLALEVCFTVRHGVIELDGINSASI</sequence>
<protein>
    <submittedName>
        <fullName evidence="1">Uncharacterized protein</fullName>
    </submittedName>
</protein>
<accession>A0AAV5MZD7</accession>
<gene>
    <name evidence="1" type="ORF">SOASR030_13250</name>
</gene>
<proteinExistence type="predicted"/>
<name>A0AAV5MZD7_9GAMM</name>
<dbReference type="Proteomes" id="UP001058124">
    <property type="component" value="Unassembled WGS sequence"/>
</dbReference>
<reference evidence="1" key="1">
    <citation type="submission" date="2022-06" db="EMBL/GenBank/DDBJ databases">
        <title>Draft genome sequences of Leminorella grimontii str. JCM5902.</title>
        <authorList>
            <person name="Wakabayashi Y."/>
            <person name="Kojima K."/>
        </authorList>
    </citation>
    <scope>NUCLEOTIDE SEQUENCE</scope>
    <source>
        <strain evidence="1">JCM 5902</strain>
    </source>
</reference>
<organism evidence="1 2">
    <name type="scientific">Leminorella grimontii</name>
    <dbReference type="NCBI Taxonomy" id="82981"/>
    <lineage>
        <taxon>Bacteria</taxon>
        <taxon>Pseudomonadati</taxon>
        <taxon>Pseudomonadota</taxon>
        <taxon>Gammaproteobacteria</taxon>
        <taxon>Enterobacterales</taxon>
        <taxon>Budviciaceae</taxon>
        <taxon>Leminorella</taxon>
    </lineage>
</organism>
<dbReference type="AlphaFoldDB" id="A0AAV5MZD7"/>